<evidence type="ECO:0000313" key="2">
    <source>
        <dbReference type="EMBL" id="AEF53937.1"/>
    </source>
</evidence>
<feature type="transmembrane region" description="Helical" evidence="1">
    <location>
        <begin position="39"/>
        <end position="63"/>
    </location>
</feature>
<keyword evidence="3" id="KW-1185">Reference proteome</keyword>
<dbReference type="EMBL" id="CP002771">
    <property type="protein sequence ID" value="AEF53937.1"/>
    <property type="molecule type" value="Genomic_DNA"/>
</dbReference>
<gene>
    <name evidence="2" type="ordered locus">Mar181_0884</name>
</gene>
<protein>
    <submittedName>
        <fullName evidence="2">Uncharacterized protein</fullName>
    </submittedName>
</protein>
<sequence length="104" mass="12126">MMIIAGVLLFVIHFYLCIVSFRITWYFGTLQAKYAQNIVLNIFFYIVCFASIPIYFILIIIGPFYINEKLGFVFFDHGKTDPLVWYIGVIIGLTSWFGFKKSNT</sequence>
<dbReference type="KEGG" id="mpc:Mar181_0884"/>
<organism evidence="2 3">
    <name type="scientific">Marinomonas posidonica (strain CECT 7376 / NCIMB 14433 / IVIA-Po-181)</name>
    <dbReference type="NCBI Taxonomy" id="491952"/>
    <lineage>
        <taxon>Bacteria</taxon>
        <taxon>Pseudomonadati</taxon>
        <taxon>Pseudomonadota</taxon>
        <taxon>Gammaproteobacteria</taxon>
        <taxon>Oceanospirillales</taxon>
        <taxon>Oceanospirillaceae</taxon>
        <taxon>Marinomonas</taxon>
    </lineage>
</organism>
<dbReference type="Proteomes" id="UP000009230">
    <property type="component" value="Chromosome"/>
</dbReference>
<keyword evidence="1" id="KW-0472">Membrane</keyword>
<evidence type="ECO:0000313" key="3">
    <source>
        <dbReference type="Proteomes" id="UP000009230"/>
    </source>
</evidence>
<accession>F6CSU7</accession>
<feature type="transmembrane region" description="Helical" evidence="1">
    <location>
        <begin position="83"/>
        <end position="99"/>
    </location>
</feature>
<dbReference type="RefSeq" id="WP_013795413.1">
    <property type="nucleotide sequence ID" value="NC_015559.1"/>
</dbReference>
<keyword evidence="1" id="KW-0812">Transmembrane</keyword>
<name>F6CSU7_MARPP</name>
<feature type="transmembrane region" description="Helical" evidence="1">
    <location>
        <begin position="6"/>
        <end position="27"/>
    </location>
</feature>
<evidence type="ECO:0000256" key="1">
    <source>
        <dbReference type="SAM" id="Phobius"/>
    </source>
</evidence>
<dbReference type="AlphaFoldDB" id="F6CSU7"/>
<proteinExistence type="predicted"/>
<reference evidence="2 3" key="1">
    <citation type="journal article" date="2012" name="Stand. Genomic Sci.">
        <title>Complete genome sequence of Marinomonas posidonica type strain (IVIA-Po-181(T)).</title>
        <authorList>
            <person name="Lucas-Elio P."/>
            <person name="Goodwin L."/>
            <person name="Woyke T."/>
            <person name="Pitluck S."/>
            <person name="Nolan M."/>
            <person name="Kyrpides N.C."/>
            <person name="Detter J.C."/>
            <person name="Copeland A."/>
            <person name="Lu M."/>
            <person name="Bruce D."/>
            <person name="Detter C."/>
            <person name="Tapia R."/>
            <person name="Han S."/>
            <person name="Land M.L."/>
            <person name="Ivanova N."/>
            <person name="Mikhailova N."/>
            <person name="Johnston A.W."/>
            <person name="Sanchez-Amat A."/>
        </authorList>
    </citation>
    <scope>NUCLEOTIDE SEQUENCE [LARGE SCALE GENOMIC DNA]</scope>
    <source>
        <strain evidence="3">CECT 7376 / NCIMB 14433 / IVIA-Po-181</strain>
    </source>
</reference>
<dbReference type="HOGENOM" id="CLU_2246785_0_0_6"/>
<keyword evidence="1" id="KW-1133">Transmembrane helix</keyword>